<dbReference type="InterPro" id="IPR036291">
    <property type="entry name" value="NAD(P)-bd_dom_sf"/>
</dbReference>
<feature type="domain" description="Gfo/Idh/MocA-like oxidoreductase C-terminal" evidence="4">
    <location>
        <begin position="165"/>
        <end position="334"/>
    </location>
</feature>
<dbReference type="Pfam" id="PF01408">
    <property type="entry name" value="GFO_IDH_MocA"/>
    <property type="match status" value="1"/>
</dbReference>
<dbReference type="OrthoDB" id="9783105at2"/>
<comment type="caution">
    <text evidence="5">The sequence shown here is derived from an EMBL/GenBank/DDBJ whole genome shotgun (WGS) entry which is preliminary data.</text>
</comment>
<dbReference type="Pfam" id="PF02894">
    <property type="entry name" value="GFO_IDH_MocA_C"/>
    <property type="match status" value="1"/>
</dbReference>
<dbReference type="InterPro" id="IPR000683">
    <property type="entry name" value="Gfo/Idh/MocA-like_OxRdtase_N"/>
</dbReference>
<dbReference type="AlphaFoldDB" id="A0A402ARN6"/>
<dbReference type="PANTHER" id="PTHR43818">
    <property type="entry name" value="BCDNA.GH03377"/>
    <property type="match status" value="1"/>
</dbReference>
<protein>
    <submittedName>
        <fullName evidence="5">Oxidoreductase</fullName>
    </submittedName>
</protein>
<evidence type="ECO:0000313" key="6">
    <source>
        <dbReference type="Proteomes" id="UP000287188"/>
    </source>
</evidence>
<comment type="similarity">
    <text evidence="1">Belongs to the Gfo/Idh/MocA family.</text>
</comment>
<evidence type="ECO:0000259" key="3">
    <source>
        <dbReference type="Pfam" id="PF01408"/>
    </source>
</evidence>
<evidence type="ECO:0000256" key="2">
    <source>
        <dbReference type="ARBA" id="ARBA00023002"/>
    </source>
</evidence>
<dbReference type="GO" id="GO:0000166">
    <property type="term" value="F:nucleotide binding"/>
    <property type="evidence" value="ECO:0007669"/>
    <property type="project" value="InterPro"/>
</dbReference>
<evidence type="ECO:0000256" key="1">
    <source>
        <dbReference type="ARBA" id="ARBA00010928"/>
    </source>
</evidence>
<proteinExistence type="inferred from homology"/>
<dbReference type="PANTHER" id="PTHR43818:SF11">
    <property type="entry name" value="BCDNA.GH03377"/>
    <property type="match status" value="1"/>
</dbReference>
<evidence type="ECO:0000259" key="4">
    <source>
        <dbReference type="Pfam" id="PF02894"/>
    </source>
</evidence>
<evidence type="ECO:0000313" key="5">
    <source>
        <dbReference type="EMBL" id="GCE21766.1"/>
    </source>
</evidence>
<dbReference type="GO" id="GO:0016491">
    <property type="term" value="F:oxidoreductase activity"/>
    <property type="evidence" value="ECO:0007669"/>
    <property type="project" value="UniProtKB-KW"/>
</dbReference>
<dbReference type="RefSeq" id="WP_126553638.1">
    <property type="nucleotide sequence ID" value="NZ_BIFS01000001.1"/>
</dbReference>
<sequence length="358" mass="40044">MTRLRIGFIGTGRRKERRDAFGFAMAYEHAAGYLALPEQCELVACADLVQEYAAAFAETNGIPSEGIYTDYKKMLNEAALDVVSICTWPHLHAQMVLDCAVAGVRAIHCEKPMSDNWGMARLMEQECSRRGVRLTFNHQRRFGLPFRKAHELLMAGDIGDLQRLEISCGNIYDWGTHYLDMAGLYTGEQAAEWVLGQIDYRTESRVFGAHVENQAIATWRYRNGVFGLISTGPGSELIGTDIRLLGSAGSIEIGNWEDNQHLRIQGHGRHEWEYIDTGADNLHGPHYVERAIANIVYAILNDQTSELCARNALNATEIIFGIYESSRRRGRVDLPLTITDHPLYAMIESGAIQPTPPS</sequence>
<dbReference type="SUPFAM" id="SSF51735">
    <property type="entry name" value="NAD(P)-binding Rossmann-fold domains"/>
    <property type="match status" value="1"/>
</dbReference>
<reference evidence="6" key="1">
    <citation type="submission" date="2018-12" db="EMBL/GenBank/DDBJ databases">
        <title>Tengunoibacter tsumagoiensis gen. nov., sp. nov., Dictyobacter kobayashii sp. nov., D. alpinus sp. nov., and D. joshuensis sp. nov. and description of Dictyobacteraceae fam. nov. within the order Ktedonobacterales isolated from Tengu-no-mugimeshi.</title>
        <authorList>
            <person name="Wang C.M."/>
            <person name="Zheng Y."/>
            <person name="Sakai Y."/>
            <person name="Toyoda A."/>
            <person name="Minakuchi Y."/>
            <person name="Abe K."/>
            <person name="Yokota A."/>
            <person name="Yabe S."/>
        </authorList>
    </citation>
    <scope>NUCLEOTIDE SEQUENCE [LARGE SCALE GENOMIC DNA]</scope>
    <source>
        <strain evidence="6">Uno11</strain>
    </source>
</reference>
<dbReference type="SUPFAM" id="SSF55347">
    <property type="entry name" value="Glyceraldehyde-3-phosphate dehydrogenase-like, C-terminal domain"/>
    <property type="match status" value="1"/>
</dbReference>
<gene>
    <name evidence="5" type="ORF">KDK_55660</name>
</gene>
<feature type="domain" description="Gfo/Idh/MocA-like oxidoreductase N-terminal" evidence="3">
    <location>
        <begin position="24"/>
        <end position="138"/>
    </location>
</feature>
<name>A0A402ARN6_9CHLR</name>
<accession>A0A402ARN6</accession>
<dbReference type="InterPro" id="IPR004104">
    <property type="entry name" value="Gfo/Idh/MocA-like_OxRdtase_C"/>
</dbReference>
<organism evidence="5 6">
    <name type="scientific">Dictyobacter kobayashii</name>
    <dbReference type="NCBI Taxonomy" id="2014872"/>
    <lineage>
        <taxon>Bacteria</taxon>
        <taxon>Bacillati</taxon>
        <taxon>Chloroflexota</taxon>
        <taxon>Ktedonobacteria</taxon>
        <taxon>Ktedonobacterales</taxon>
        <taxon>Dictyobacteraceae</taxon>
        <taxon>Dictyobacter</taxon>
    </lineage>
</organism>
<dbReference type="Gene3D" id="3.40.50.720">
    <property type="entry name" value="NAD(P)-binding Rossmann-like Domain"/>
    <property type="match status" value="1"/>
</dbReference>
<keyword evidence="6" id="KW-1185">Reference proteome</keyword>
<dbReference type="Proteomes" id="UP000287188">
    <property type="component" value="Unassembled WGS sequence"/>
</dbReference>
<dbReference type="EMBL" id="BIFS01000001">
    <property type="protein sequence ID" value="GCE21766.1"/>
    <property type="molecule type" value="Genomic_DNA"/>
</dbReference>
<keyword evidence="2" id="KW-0560">Oxidoreductase</keyword>
<dbReference type="InterPro" id="IPR050463">
    <property type="entry name" value="Gfo/Idh/MocA_oxidrdct_glycsds"/>
</dbReference>
<dbReference type="Gene3D" id="3.30.360.10">
    <property type="entry name" value="Dihydrodipicolinate Reductase, domain 2"/>
    <property type="match status" value="1"/>
</dbReference>